<keyword evidence="5 9" id="KW-0560">Oxidoreductase</keyword>
<feature type="disulfide bond" description="Interchain (with Cys-209); in linked form" evidence="9">
    <location>
        <position position="48"/>
    </location>
</feature>
<comment type="miscellaneous">
    <text evidence="9">The active site is a conserved redox-active cysteine residue, the peroxidatic cysteine (C(P)), which makes the nucleophilic attack on the peroxide substrate. The peroxide oxidizes the C(P)-SH to cysteine sulfenic acid (C(P)-SOH), which then reacts with another cysteine residue, the resolving cysteine (C(R)), to form a disulfide bridge. The disulfide is subsequently reduced by an appropriate electron donor to complete the catalytic cycle. Although the primary sequence of this enzyme is similar to those of the 1-Cys Prx6 enzymes, its catalytic properties resemble those of the typical 2-Cys Prxs and C(R) is provided by the other dimeric subunit to form an intersubunit disulfide. The disulfide is subsequently reduced by thioredoxin.</text>
</comment>
<gene>
    <name evidence="11" type="ORF">KQI88_03775</name>
</gene>
<keyword evidence="2 9" id="KW-0963">Cytoplasm</keyword>
<keyword evidence="4 9" id="KW-0049">Antioxidant</keyword>
<keyword evidence="6 9" id="KW-0676">Redox-active center</keyword>
<feature type="domain" description="Thioredoxin" evidence="10">
    <location>
        <begin position="7"/>
        <end position="162"/>
    </location>
</feature>
<comment type="caution">
    <text evidence="11">The sequence shown here is derived from an EMBL/GenBank/DDBJ whole genome shotgun (WGS) entry which is preliminary data.</text>
</comment>
<comment type="catalytic activity">
    <reaction evidence="9">
        <text>a hydroperoxide + [thioredoxin]-dithiol = an alcohol + [thioredoxin]-disulfide + H2O</text>
        <dbReference type="Rhea" id="RHEA:62620"/>
        <dbReference type="Rhea" id="RHEA-COMP:10698"/>
        <dbReference type="Rhea" id="RHEA-COMP:10700"/>
        <dbReference type="ChEBI" id="CHEBI:15377"/>
        <dbReference type="ChEBI" id="CHEBI:29950"/>
        <dbReference type="ChEBI" id="CHEBI:30879"/>
        <dbReference type="ChEBI" id="CHEBI:35924"/>
        <dbReference type="ChEBI" id="CHEBI:50058"/>
        <dbReference type="EC" id="1.11.1.24"/>
    </reaction>
</comment>
<feature type="disulfide bond" description="Alternate" evidence="9">
    <location>
        <begin position="203"/>
        <end position="209"/>
    </location>
</feature>
<dbReference type="HAMAP" id="MF_00401">
    <property type="entry name" value="Peroxiredoxin"/>
    <property type="match status" value="1"/>
</dbReference>
<evidence type="ECO:0000256" key="6">
    <source>
        <dbReference type="ARBA" id="ARBA00023284"/>
    </source>
</evidence>
<dbReference type="Proteomes" id="UP000779508">
    <property type="component" value="Unassembled WGS sequence"/>
</dbReference>
<evidence type="ECO:0000256" key="7">
    <source>
        <dbReference type="ARBA" id="ARBA00025719"/>
    </source>
</evidence>
<dbReference type="EC" id="1.11.1.24" evidence="9"/>
<name>A0ABS6FZ57_9FIRM</name>
<dbReference type="InterPro" id="IPR024706">
    <property type="entry name" value="Peroxiredoxin_AhpC-typ"/>
</dbReference>
<comment type="similarity">
    <text evidence="7 9">Belongs to the peroxiredoxin family. Prx6 subfamily.</text>
</comment>
<dbReference type="NCBIfam" id="NF009668">
    <property type="entry name" value="PRK13189.1"/>
    <property type="match status" value="1"/>
</dbReference>
<proteinExistence type="inferred from homology"/>
<sequence length="214" mass="24118">MNEYNCLKIGMEAPDFTAQTTFGQITLSDLKGKWVVLFSHPGDFTPVCTTEFIALARHNCYFVQRNAQLLGLSIDSNPSHLAWVYNIYQNTGIQIPFPVIADSNGRIAKTYGMFSADASTTQTVRNVFFIDDKQVIRAILVYPLTNGRNIPELIRILDALQTTDKEKVATPADWMPGQPVIVPAPQTYDELLKRKTGEEGLCCIDWYLCYKNIK</sequence>
<evidence type="ECO:0000313" key="11">
    <source>
        <dbReference type="EMBL" id="MBU5675531.1"/>
    </source>
</evidence>
<keyword evidence="3 9" id="KW-0575">Peroxidase</keyword>
<dbReference type="PIRSF" id="PIRSF000239">
    <property type="entry name" value="AHPC"/>
    <property type="match status" value="1"/>
</dbReference>
<dbReference type="InterPro" id="IPR019479">
    <property type="entry name" value="Peroxiredoxin_C"/>
</dbReference>
<evidence type="ECO:0000256" key="2">
    <source>
        <dbReference type="ARBA" id="ARBA00022490"/>
    </source>
</evidence>
<comment type="similarity">
    <text evidence="1">Belongs to the peroxiredoxin family. AhpC/Prx1 subfamily.</text>
</comment>
<dbReference type="PROSITE" id="PS51352">
    <property type="entry name" value="THIOREDOXIN_2"/>
    <property type="match status" value="1"/>
</dbReference>
<dbReference type="PANTHER" id="PTHR10681">
    <property type="entry name" value="THIOREDOXIN PEROXIDASE"/>
    <property type="match status" value="1"/>
</dbReference>
<dbReference type="InterPro" id="IPR050217">
    <property type="entry name" value="Peroxiredoxin"/>
</dbReference>
<dbReference type="InterPro" id="IPR045020">
    <property type="entry name" value="PRX_1cys"/>
</dbReference>
<dbReference type="Pfam" id="PF10417">
    <property type="entry name" value="1-cysPrx_C"/>
    <property type="match status" value="1"/>
</dbReference>
<comment type="function">
    <text evidence="8 9">Thiol-specific peroxidase that catalyzes the reduction of hydrogen peroxide and organic hydroperoxides to water and alcohols, respectively. Plays a role in cell protection against oxidative stress by detoxifying peroxides.</text>
</comment>
<evidence type="ECO:0000256" key="4">
    <source>
        <dbReference type="ARBA" id="ARBA00022862"/>
    </source>
</evidence>
<evidence type="ECO:0000256" key="5">
    <source>
        <dbReference type="ARBA" id="ARBA00023002"/>
    </source>
</evidence>
<dbReference type="InterPro" id="IPR000866">
    <property type="entry name" value="AhpC/TSA"/>
</dbReference>
<feature type="disulfide bond" description="Interchain (with Cys-48); in linked form" evidence="9">
    <location>
        <position position="209"/>
    </location>
</feature>
<feature type="binding site" evidence="9">
    <location>
        <position position="125"/>
    </location>
    <ligand>
        <name>substrate</name>
    </ligand>
</feature>
<dbReference type="CDD" id="cd03016">
    <property type="entry name" value="PRX_1cys"/>
    <property type="match status" value="1"/>
</dbReference>
<comment type="subcellular location">
    <subcellularLocation>
        <location evidence="9">Cytoplasm</location>
    </subcellularLocation>
</comment>
<evidence type="ECO:0000256" key="8">
    <source>
        <dbReference type="ARBA" id="ARBA00037420"/>
    </source>
</evidence>
<evidence type="ECO:0000313" key="12">
    <source>
        <dbReference type="Proteomes" id="UP000779508"/>
    </source>
</evidence>
<organism evidence="11 12">
    <name type="scientific">Alkaliphilus flagellatus</name>
    <dbReference type="NCBI Taxonomy" id="2841507"/>
    <lineage>
        <taxon>Bacteria</taxon>
        <taxon>Bacillati</taxon>
        <taxon>Bacillota</taxon>
        <taxon>Clostridia</taxon>
        <taxon>Peptostreptococcales</taxon>
        <taxon>Natronincolaceae</taxon>
        <taxon>Alkaliphilus</taxon>
    </lineage>
</organism>
<dbReference type="EMBL" id="JAHLQK010000001">
    <property type="protein sequence ID" value="MBU5675531.1"/>
    <property type="molecule type" value="Genomic_DNA"/>
</dbReference>
<evidence type="ECO:0000259" key="10">
    <source>
        <dbReference type="PROSITE" id="PS51352"/>
    </source>
</evidence>
<dbReference type="Pfam" id="PF00578">
    <property type="entry name" value="AhpC-TSA"/>
    <property type="match status" value="1"/>
</dbReference>
<evidence type="ECO:0000256" key="9">
    <source>
        <dbReference type="HAMAP-Rule" id="MF_00401"/>
    </source>
</evidence>
<comment type="subunit">
    <text evidence="9">Homodecamer. Pentamer of dimers that assemble into a ring structure.</text>
</comment>
<keyword evidence="12" id="KW-1185">Reference proteome</keyword>
<dbReference type="PANTHER" id="PTHR10681:SF128">
    <property type="entry name" value="THIOREDOXIN-DEPENDENT PEROXIDE REDUCTASE, MITOCHONDRIAL"/>
    <property type="match status" value="1"/>
</dbReference>
<feature type="active site" description="Cysteine sulfenic acid (-SOH) intermediate" evidence="9">
    <location>
        <position position="48"/>
    </location>
</feature>
<dbReference type="InterPro" id="IPR022915">
    <property type="entry name" value="Peroxiredoxin_TDXH"/>
</dbReference>
<dbReference type="InterPro" id="IPR013766">
    <property type="entry name" value="Thioredoxin_domain"/>
</dbReference>
<dbReference type="RefSeq" id="WP_216415001.1">
    <property type="nucleotide sequence ID" value="NZ_JAHLQK010000001.1"/>
</dbReference>
<evidence type="ECO:0000256" key="1">
    <source>
        <dbReference type="ARBA" id="ARBA00009796"/>
    </source>
</evidence>
<accession>A0ABS6FZ57</accession>
<keyword evidence="9" id="KW-1015">Disulfide bond</keyword>
<reference evidence="11 12" key="1">
    <citation type="submission" date="2021-06" db="EMBL/GenBank/DDBJ databases">
        <authorList>
            <person name="Sun Q."/>
            <person name="Li D."/>
        </authorList>
    </citation>
    <scope>NUCLEOTIDE SEQUENCE [LARGE SCALE GENOMIC DNA]</scope>
    <source>
        <strain evidence="11 12">MSJ-5</strain>
    </source>
</reference>
<protein>
    <recommendedName>
        <fullName evidence="9">Peroxiredoxin</fullName>
        <ecNumber evidence="9">1.11.1.24</ecNumber>
    </recommendedName>
    <alternativeName>
        <fullName evidence="9">Thioredoxin peroxidase</fullName>
    </alternativeName>
    <alternativeName>
        <fullName evidence="9">Thioredoxin-dependent peroxiredoxin</fullName>
    </alternativeName>
</protein>
<evidence type="ECO:0000256" key="3">
    <source>
        <dbReference type="ARBA" id="ARBA00022559"/>
    </source>
</evidence>